<dbReference type="PANTHER" id="PTHR38050:SF2">
    <property type="entry name" value="FERULOYL ESTERASE C-RELATED"/>
    <property type="match status" value="1"/>
</dbReference>
<keyword evidence="3" id="KW-0858">Xylan degradation</keyword>
<dbReference type="GO" id="GO:0030600">
    <property type="term" value="F:feruloyl esterase activity"/>
    <property type="evidence" value="ECO:0007669"/>
    <property type="project" value="InterPro"/>
</dbReference>
<dbReference type="Gene3D" id="2.60.120.260">
    <property type="entry name" value="Galactose-binding domain-like"/>
    <property type="match status" value="1"/>
</dbReference>
<feature type="domain" description="CBM-cenC" evidence="9">
    <location>
        <begin position="283"/>
        <end position="409"/>
    </location>
</feature>
<evidence type="ECO:0000256" key="1">
    <source>
        <dbReference type="ARBA" id="ARBA00004613"/>
    </source>
</evidence>
<evidence type="ECO:0000259" key="10">
    <source>
        <dbReference type="Pfam" id="PF02230"/>
    </source>
</evidence>
<evidence type="ECO:0000256" key="5">
    <source>
        <dbReference type="ARBA" id="ARBA00022801"/>
    </source>
</evidence>
<dbReference type="InterPro" id="IPR029058">
    <property type="entry name" value="AB_hydrolase_fold"/>
</dbReference>
<keyword evidence="12" id="KW-1185">Reference proteome</keyword>
<dbReference type="AlphaFoldDB" id="A0A2M9A4M8"/>
<keyword evidence="4 8" id="KW-0732">Signal</keyword>
<accession>A0A2M9A4M8</accession>
<dbReference type="Pfam" id="PF02230">
    <property type="entry name" value="Abhydrolase_2"/>
    <property type="match status" value="1"/>
</dbReference>
<comment type="subcellular location">
    <subcellularLocation>
        <location evidence="1">Secreted</location>
    </subcellularLocation>
</comment>
<sequence>MIGLKKSLALALSGIALMATAAVADNITVNGANRSMLVYAPSGIERNRPLIIQMHGMNQDAPYQKNAAKWESIADTARFVVVFPNGENKAWDISGDKDVNFLKAIINEMESKYGIDRNRVYVSGFSMGGMMSYHAANKMGDMIAAIAPVSGYPIGNPAPASTRPMPIIHTHGTSDDVVNYSSGVNYLKRWVSFNKCSESSQVTKPYPANRSGSAASLEVWSSCSNDVEVRLMSIAGKGHWYSMDLASVNTSDEIWNFVKNYSLDGSSITPPTPAIVVPTNRDSIFNGGFDSSAVAWDLQLHGDAQAIGEAKDGKYQFNISAIGTQNYQVQLIQHDLHLEKGEWYEISFDASAGAARTLEVNVEQHNDPWESYLTKKQNFELGTDMKTYSFKFQMTAATDTNSRLSFNAGAATGTLTLDNVKMAKLDASQIPVEDSTTALGHIRLEQSGVQDYAVFSMNGAFLGRVIADKAGLYEAAKNLVKRSGMFVVKSDVGVTFRLNVK</sequence>
<protein>
    <submittedName>
        <fullName evidence="11">Poly(Hydroxyalkanoate) depolymerase family esterase</fullName>
    </submittedName>
</protein>
<keyword evidence="5" id="KW-0378">Hydrolase</keyword>
<dbReference type="GO" id="GO:0045493">
    <property type="term" value="P:xylan catabolic process"/>
    <property type="evidence" value="ECO:0007669"/>
    <property type="project" value="UniProtKB-KW"/>
</dbReference>
<evidence type="ECO:0000313" key="12">
    <source>
        <dbReference type="Proteomes" id="UP000231134"/>
    </source>
</evidence>
<feature type="domain" description="Phospholipase/carboxylesterase/thioesterase" evidence="10">
    <location>
        <begin position="101"/>
        <end position="197"/>
    </location>
</feature>
<evidence type="ECO:0000313" key="11">
    <source>
        <dbReference type="EMBL" id="PJJ40654.1"/>
    </source>
</evidence>
<dbReference type="Gene3D" id="3.40.50.1820">
    <property type="entry name" value="alpha/beta hydrolase"/>
    <property type="match status" value="1"/>
</dbReference>
<dbReference type="SUPFAM" id="SSF49785">
    <property type="entry name" value="Galactose-binding domain-like"/>
    <property type="match status" value="1"/>
</dbReference>
<keyword evidence="2" id="KW-0964">Secreted</keyword>
<dbReference type="Proteomes" id="UP000231134">
    <property type="component" value="Unassembled WGS sequence"/>
</dbReference>
<evidence type="ECO:0000256" key="6">
    <source>
        <dbReference type="ARBA" id="ARBA00023277"/>
    </source>
</evidence>
<dbReference type="GO" id="GO:0005576">
    <property type="term" value="C:extracellular region"/>
    <property type="evidence" value="ECO:0007669"/>
    <property type="project" value="UniProtKB-SubCell"/>
</dbReference>
<feature type="chain" id="PRO_5014967755" evidence="8">
    <location>
        <begin position="22"/>
        <end position="501"/>
    </location>
</feature>
<organism evidence="11 12">
    <name type="scientific">Hallerella succinigenes</name>
    <dbReference type="NCBI Taxonomy" id="1896222"/>
    <lineage>
        <taxon>Bacteria</taxon>
        <taxon>Pseudomonadati</taxon>
        <taxon>Fibrobacterota</taxon>
        <taxon>Fibrobacteria</taxon>
        <taxon>Fibrobacterales</taxon>
        <taxon>Fibrobacteraceae</taxon>
        <taxon>Hallerella</taxon>
    </lineage>
</organism>
<evidence type="ECO:0000259" key="9">
    <source>
        <dbReference type="Pfam" id="PF02018"/>
    </source>
</evidence>
<evidence type="ECO:0000256" key="8">
    <source>
        <dbReference type="SAM" id="SignalP"/>
    </source>
</evidence>
<dbReference type="GO" id="GO:0016798">
    <property type="term" value="F:hydrolase activity, acting on glycosyl bonds"/>
    <property type="evidence" value="ECO:0007669"/>
    <property type="project" value="InterPro"/>
</dbReference>
<gene>
    <name evidence="11" type="ORF">BGX16_0588</name>
</gene>
<name>A0A2M9A4M8_9BACT</name>
<comment type="caution">
    <text evidence="11">The sequence shown here is derived from an EMBL/GenBank/DDBJ whole genome shotgun (WGS) entry which is preliminary data.</text>
</comment>
<reference evidence="11 12" key="1">
    <citation type="submission" date="2017-11" db="EMBL/GenBank/DDBJ databases">
        <title>Animal gut microbial communities from fecal samples from Wisconsin, USA.</title>
        <authorList>
            <person name="Neumann A."/>
        </authorList>
    </citation>
    <scope>NUCLEOTIDE SEQUENCE [LARGE SCALE GENOMIC DNA]</scope>
    <source>
        <strain evidence="11 12">UWS3</strain>
    </source>
</reference>
<dbReference type="InterPro" id="IPR008979">
    <property type="entry name" value="Galactose-bd-like_sf"/>
</dbReference>
<dbReference type="Pfam" id="PF02018">
    <property type="entry name" value="CBM_4_9"/>
    <property type="match status" value="1"/>
</dbReference>
<evidence type="ECO:0000256" key="7">
    <source>
        <dbReference type="ARBA" id="ARBA00023326"/>
    </source>
</evidence>
<keyword evidence="7" id="KW-0624">Polysaccharide degradation</keyword>
<evidence type="ECO:0000256" key="4">
    <source>
        <dbReference type="ARBA" id="ARBA00022729"/>
    </source>
</evidence>
<dbReference type="SUPFAM" id="SSF53474">
    <property type="entry name" value="alpha/beta-Hydrolases"/>
    <property type="match status" value="1"/>
</dbReference>
<dbReference type="PANTHER" id="PTHR38050">
    <property type="match status" value="1"/>
</dbReference>
<evidence type="ECO:0000256" key="2">
    <source>
        <dbReference type="ARBA" id="ARBA00022525"/>
    </source>
</evidence>
<proteinExistence type="predicted"/>
<keyword evidence="6" id="KW-0119">Carbohydrate metabolism</keyword>
<dbReference type="InterPro" id="IPR003140">
    <property type="entry name" value="PLipase/COase/thioEstase"/>
</dbReference>
<dbReference type="EMBL" id="PGEX01000001">
    <property type="protein sequence ID" value="PJJ40654.1"/>
    <property type="molecule type" value="Genomic_DNA"/>
</dbReference>
<dbReference type="RefSeq" id="WP_241899416.1">
    <property type="nucleotide sequence ID" value="NZ_PGEX01000001.1"/>
</dbReference>
<feature type="signal peptide" evidence="8">
    <location>
        <begin position="1"/>
        <end position="21"/>
    </location>
</feature>
<dbReference type="InterPro" id="IPR003305">
    <property type="entry name" value="CenC_carb-bd"/>
</dbReference>
<dbReference type="InterPro" id="IPR043595">
    <property type="entry name" value="FaeB/C/D"/>
</dbReference>
<evidence type="ECO:0000256" key="3">
    <source>
        <dbReference type="ARBA" id="ARBA00022651"/>
    </source>
</evidence>